<accession>A0A1L9VVE0</accession>
<organism evidence="2 3">
    <name type="scientific">Aspergillus glaucus CBS 516.65</name>
    <dbReference type="NCBI Taxonomy" id="1160497"/>
    <lineage>
        <taxon>Eukaryota</taxon>
        <taxon>Fungi</taxon>
        <taxon>Dikarya</taxon>
        <taxon>Ascomycota</taxon>
        <taxon>Pezizomycotina</taxon>
        <taxon>Eurotiomycetes</taxon>
        <taxon>Eurotiomycetidae</taxon>
        <taxon>Eurotiales</taxon>
        <taxon>Aspergillaceae</taxon>
        <taxon>Aspergillus</taxon>
        <taxon>Aspergillus subgen. Aspergillus</taxon>
    </lineage>
</organism>
<feature type="compositionally biased region" description="Basic and acidic residues" evidence="1">
    <location>
        <begin position="42"/>
        <end position="66"/>
    </location>
</feature>
<evidence type="ECO:0000313" key="3">
    <source>
        <dbReference type="Proteomes" id="UP000184300"/>
    </source>
</evidence>
<evidence type="ECO:0000313" key="2">
    <source>
        <dbReference type="EMBL" id="OJJ87883.1"/>
    </source>
</evidence>
<dbReference type="AlphaFoldDB" id="A0A1L9VVE0"/>
<proteinExistence type="predicted"/>
<gene>
    <name evidence="2" type="ORF">ASPGLDRAFT_1003876</name>
</gene>
<feature type="region of interest" description="Disordered" evidence="1">
    <location>
        <begin position="42"/>
        <end position="79"/>
    </location>
</feature>
<evidence type="ECO:0000256" key="1">
    <source>
        <dbReference type="SAM" id="MobiDB-lite"/>
    </source>
</evidence>
<dbReference type="Proteomes" id="UP000184300">
    <property type="component" value="Unassembled WGS sequence"/>
</dbReference>
<dbReference type="GeneID" id="34455660"/>
<dbReference type="EMBL" id="KV878890">
    <property type="protein sequence ID" value="OJJ87883.1"/>
    <property type="molecule type" value="Genomic_DNA"/>
</dbReference>
<protein>
    <submittedName>
        <fullName evidence="2">Uncharacterized protein</fullName>
    </submittedName>
</protein>
<dbReference type="VEuPathDB" id="FungiDB:ASPGLDRAFT_1003876"/>
<name>A0A1L9VVE0_ASPGL</name>
<dbReference type="RefSeq" id="XP_022404566.1">
    <property type="nucleotide sequence ID" value="XM_022539399.1"/>
</dbReference>
<feature type="compositionally biased region" description="Polar residues" evidence="1">
    <location>
        <begin position="68"/>
        <end position="77"/>
    </location>
</feature>
<reference evidence="3" key="1">
    <citation type="journal article" date="2017" name="Genome Biol.">
        <title>Comparative genomics reveals high biological diversity and specific adaptations in the industrially and medically important fungal genus Aspergillus.</title>
        <authorList>
            <person name="de Vries R.P."/>
            <person name="Riley R."/>
            <person name="Wiebenga A."/>
            <person name="Aguilar-Osorio G."/>
            <person name="Amillis S."/>
            <person name="Uchima C.A."/>
            <person name="Anderluh G."/>
            <person name="Asadollahi M."/>
            <person name="Askin M."/>
            <person name="Barry K."/>
            <person name="Battaglia E."/>
            <person name="Bayram O."/>
            <person name="Benocci T."/>
            <person name="Braus-Stromeyer S.A."/>
            <person name="Caldana C."/>
            <person name="Canovas D."/>
            <person name="Cerqueira G.C."/>
            <person name="Chen F."/>
            <person name="Chen W."/>
            <person name="Choi C."/>
            <person name="Clum A."/>
            <person name="Dos Santos R.A."/>
            <person name="Damasio A.R."/>
            <person name="Diallinas G."/>
            <person name="Emri T."/>
            <person name="Fekete E."/>
            <person name="Flipphi M."/>
            <person name="Freyberg S."/>
            <person name="Gallo A."/>
            <person name="Gournas C."/>
            <person name="Habgood R."/>
            <person name="Hainaut M."/>
            <person name="Harispe M.L."/>
            <person name="Henrissat B."/>
            <person name="Hilden K.S."/>
            <person name="Hope R."/>
            <person name="Hossain A."/>
            <person name="Karabika E."/>
            <person name="Karaffa L."/>
            <person name="Karanyi Z."/>
            <person name="Krasevec N."/>
            <person name="Kuo A."/>
            <person name="Kusch H."/>
            <person name="LaButti K."/>
            <person name="Lagendijk E.L."/>
            <person name="Lapidus A."/>
            <person name="Levasseur A."/>
            <person name="Lindquist E."/>
            <person name="Lipzen A."/>
            <person name="Logrieco A.F."/>
            <person name="MacCabe A."/>
            <person name="Maekelae M.R."/>
            <person name="Malavazi I."/>
            <person name="Melin P."/>
            <person name="Meyer V."/>
            <person name="Mielnichuk N."/>
            <person name="Miskei M."/>
            <person name="Molnar A.P."/>
            <person name="Mule G."/>
            <person name="Ngan C.Y."/>
            <person name="Orejas M."/>
            <person name="Orosz E."/>
            <person name="Ouedraogo J.P."/>
            <person name="Overkamp K.M."/>
            <person name="Park H.-S."/>
            <person name="Perrone G."/>
            <person name="Piumi F."/>
            <person name="Punt P.J."/>
            <person name="Ram A.F."/>
            <person name="Ramon A."/>
            <person name="Rauscher S."/>
            <person name="Record E."/>
            <person name="Riano-Pachon D.M."/>
            <person name="Robert V."/>
            <person name="Roehrig J."/>
            <person name="Ruller R."/>
            <person name="Salamov A."/>
            <person name="Salih N.S."/>
            <person name="Samson R.A."/>
            <person name="Sandor E."/>
            <person name="Sanguinetti M."/>
            <person name="Schuetze T."/>
            <person name="Sepcic K."/>
            <person name="Shelest E."/>
            <person name="Sherlock G."/>
            <person name="Sophianopoulou V."/>
            <person name="Squina F.M."/>
            <person name="Sun H."/>
            <person name="Susca A."/>
            <person name="Todd R.B."/>
            <person name="Tsang A."/>
            <person name="Unkles S.E."/>
            <person name="van de Wiele N."/>
            <person name="van Rossen-Uffink D."/>
            <person name="Oliveira J.V."/>
            <person name="Vesth T.C."/>
            <person name="Visser J."/>
            <person name="Yu J.-H."/>
            <person name="Zhou M."/>
            <person name="Andersen M.R."/>
            <person name="Archer D.B."/>
            <person name="Baker S.E."/>
            <person name="Benoit I."/>
            <person name="Brakhage A.A."/>
            <person name="Braus G.H."/>
            <person name="Fischer R."/>
            <person name="Frisvad J.C."/>
            <person name="Goldman G.H."/>
            <person name="Houbraken J."/>
            <person name="Oakley B."/>
            <person name="Pocsi I."/>
            <person name="Scazzocchio C."/>
            <person name="Seiboth B."/>
            <person name="vanKuyk P.A."/>
            <person name="Wortman J."/>
            <person name="Dyer P.S."/>
            <person name="Grigoriev I.V."/>
        </authorList>
    </citation>
    <scope>NUCLEOTIDE SEQUENCE [LARGE SCALE GENOMIC DNA]</scope>
    <source>
        <strain evidence="3">CBS 516.65</strain>
    </source>
</reference>
<keyword evidence="3" id="KW-1185">Reference proteome</keyword>
<sequence length="157" mass="17933">MEVVRNIDSLFLEAYNHSAAHLTPTNNVFGLSIRQQTVNRGHYDRQERPGLEKQVRHATHEGERKKSNAQPVQGNETTVDEGWKQARWEAIHGKECRRYAAGGNLWLMKASLLIISSVSAFSLCFDLFVLRTRIREILLRRLLTGLTEDHGPKTRGN</sequence>